<sequence>MEGLADILLSYDYLKDVEERHKKSFLMSVFARFLKSFRCFNPTERKTARSSKDIGLMATKLRVGVSRTDILDKEWNLQLLDKDPDLVAATRVEEYWINYLCREAKIVYEQRGAMGERILIMKLTIFDGLKMFGAKPENAFITRDLIKLSRGARSSYLNHLEAQRECNTDQEEAMRKK</sequence>
<evidence type="ECO:0000313" key="1">
    <source>
        <dbReference type="EMBL" id="KAK2720005.1"/>
    </source>
</evidence>
<proteinExistence type="predicted"/>
<dbReference type="AlphaFoldDB" id="A0AA88I1P3"/>
<dbReference type="EMBL" id="JAVRJZ010000007">
    <property type="protein sequence ID" value="KAK2720005.1"/>
    <property type="molecule type" value="Genomic_DNA"/>
</dbReference>
<dbReference type="Proteomes" id="UP001187531">
    <property type="component" value="Unassembled WGS sequence"/>
</dbReference>
<protein>
    <submittedName>
        <fullName evidence="1">Uncharacterized protein</fullName>
    </submittedName>
</protein>
<comment type="caution">
    <text evidence="1">The sequence shown here is derived from an EMBL/GenBank/DDBJ whole genome shotgun (WGS) entry which is preliminary data.</text>
</comment>
<reference evidence="1" key="1">
    <citation type="submission" date="2023-07" db="EMBL/GenBank/DDBJ databases">
        <title>Chromosome-level genome assembly of Artemia franciscana.</title>
        <authorList>
            <person name="Jo E."/>
        </authorList>
    </citation>
    <scope>NUCLEOTIDE SEQUENCE</scope>
    <source>
        <tissue evidence="1">Whole body</tissue>
    </source>
</reference>
<accession>A0AA88I1P3</accession>
<organism evidence="1 2">
    <name type="scientific">Artemia franciscana</name>
    <name type="common">Brine shrimp</name>
    <name type="synonym">Artemia sanfranciscana</name>
    <dbReference type="NCBI Taxonomy" id="6661"/>
    <lineage>
        <taxon>Eukaryota</taxon>
        <taxon>Metazoa</taxon>
        <taxon>Ecdysozoa</taxon>
        <taxon>Arthropoda</taxon>
        <taxon>Crustacea</taxon>
        <taxon>Branchiopoda</taxon>
        <taxon>Anostraca</taxon>
        <taxon>Artemiidae</taxon>
        <taxon>Artemia</taxon>
    </lineage>
</organism>
<name>A0AA88I1P3_ARTSF</name>
<evidence type="ECO:0000313" key="2">
    <source>
        <dbReference type="Proteomes" id="UP001187531"/>
    </source>
</evidence>
<gene>
    <name evidence="1" type="ORF">QYM36_004047</name>
</gene>
<keyword evidence="2" id="KW-1185">Reference proteome</keyword>